<dbReference type="InterPro" id="IPR011877">
    <property type="entry name" value="Ribokinase"/>
</dbReference>
<keyword evidence="5 10" id="KW-0418">Kinase</keyword>
<feature type="binding site" evidence="10">
    <location>
        <position position="285"/>
    </location>
    <ligand>
        <name>K(+)</name>
        <dbReference type="ChEBI" id="CHEBI:29103"/>
    </ligand>
</feature>
<comment type="pathway">
    <text evidence="10">Carbohydrate metabolism; D-ribose degradation; D-ribose 5-phosphate from beta-D-ribopyranose: step 2/2.</text>
</comment>
<comment type="caution">
    <text evidence="12">The sequence shown here is derived from an EMBL/GenBank/DDBJ whole genome shotgun (WGS) entry which is preliminary data.</text>
</comment>
<evidence type="ECO:0000259" key="11">
    <source>
        <dbReference type="Pfam" id="PF00294"/>
    </source>
</evidence>
<comment type="catalytic activity">
    <reaction evidence="10">
        <text>D-ribose + ATP = D-ribose 5-phosphate + ADP + H(+)</text>
        <dbReference type="Rhea" id="RHEA:13697"/>
        <dbReference type="ChEBI" id="CHEBI:15378"/>
        <dbReference type="ChEBI" id="CHEBI:30616"/>
        <dbReference type="ChEBI" id="CHEBI:47013"/>
        <dbReference type="ChEBI" id="CHEBI:78346"/>
        <dbReference type="ChEBI" id="CHEBI:456216"/>
        <dbReference type="EC" id="2.7.1.15"/>
    </reaction>
</comment>
<dbReference type="EC" id="2.7.1.15" evidence="10"/>
<dbReference type="Gene3D" id="3.40.1190.20">
    <property type="match status" value="1"/>
</dbReference>
<evidence type="ECO:0000256" key="5">
    <source>
        <dbReference type="ARBA" id="ARBA00022777"/>
    </source>
</evidence>
<feature type="binding site" evidence="10">
    <location>
        <begin position="290"/>
        <end position="291"/>
    </location>
    <ligand>
        <name>ATP</name>
        <dbReference type="ChEBI" id="CHEBI:30616"/>
    </ligand>
</feature>
<dbReference type="GO" id="GO:0005634">
    <property type="term" value="C:nucleus"/>
    <property type="evidence" value="ECO:0007669"/>
    <property type="project" value="UniProtKB-SubCell"/>
</dbReference>
<keyword evidence="8 10" id="KW-0630">Potassium</keyword>
<dbReference type="GO" id="GO:0005524">
    <property type="term" value="F:ATP binding"/>
    <property type="evidence" value="ECO:0007669"/>
    <property type="project" value="UniProtKB-UniRule"/>
</dbReference>
<dbReference type="AlphaFoldDB" id="A0A8S9ZB44"/>
<keyword evidence="6 10" id="KW-0067">ATP-binding</keyword>
<sequence>MGNVNTILLNTINGLFNLDKNNNYINGQRINKNFDLIVFGGIVQDLVSYAERIPNPGESIRGTSFKTFCGGKGANQAVMAAKLGTKVAMIGYVGDDIFADNNISSLAKNGVDVSLIKKLENMATGVASINVTSDGENSIIVNLGANAFLGGKRAKELESVICNARMFLCQQEISKDGNYEALKMASENGVITFFNSAPGDVNMNPELLGFCDIICANENETEFLTNRQMLNNEDIEDCARIIIEKGPKIVIITLGPKGALVAQKYEEDIEPSMCWIKAPKVSAVDTTGAGDCFCGSLAHFLLEIGFDKSQKNIYSKVNESVQKAVEIAAISVQRQGAQASYPDSLELYEKGILKLIF</sequence>
<evidence type="ECO:0000256" key="9">
    <source>
        <dbReference type="ARBA" id="ARBA00023277"/>
    </source>
</evidence>
<evidence type="ECO:0000256" key="7">
    <source>
        <dbReference type="ARBA" id="ARBA00022842"/>
    </source>
</evidence>
<dbReference type="GO" id="GO:0005829">
    <property type="term" value="C:cytosol"/>
    <property type="evidence" value="ECO:0007669"/>
    <property type="project" value="TreeGrafter"/>
</dbReference>
<evidence type="ECO:0000256" key="1">
    <source>
        <dbReference type="ARBA" id="ARBA00022490"/>
    </source>
</evidence>
<evidence type="ECO:0000256" key="6">
    <source>
        <dbReference type="ARBA" id="ARBA00022840"/>
    </source>
</evidence>
<comment type="activity regulation">
    <text evidence="10">Activated by a monovalent cation that binds near, but not in, the active site. The most likely occupant of the site in vivo is potassium. Ion binding induces a conformational change that may alter substrate affinity.</text>
</comment>
<accession>A0A8S9ZB44</accession>
<keyword evidence="1 10" id="KW-0963">Cytoplasm</keyword>
<dbReference type="EMBL" id="JABEBT010000255">
    <property type="protein sequence ID" value="KAF7623400.1"/>
    <property type="molecule type" value="Genomic_DNA"/>
</dbReference>
<dbReference type="Proteomes" id="UP000605970">
    <property type="component" value="Unassembled WGS sequence"/>
</dbReference>
<keyword evidence="9 10" id="KW-0119">Carbohydrate metabolism</keyword>
<dbReference type="OrthoDB" id="415590at2759"/>
<evidence type="ECO:0000256" key="2">
    <source>
        <dbReference type="ARBA" id="ARBA00022679"/>
    </source>
</evidence>
<keyword evidence="4 10" id="KW-0547">Nucleotide-binding</keyword>
<dbReference type="SUPFAM" id="SSF53613">
    <property type="entry name" value="Ribokinase-like"/>
    <property type="match status" value="1"/>
</dbReference>
<evidence type="ECO:0000313" key="12">
    <source>
        <dbReference type="EMBL" id="KAF7623400.1"/>
    </source>
</evidence>
<proteinExistence type="inferred from homology"/>
<dbReference type="PANTHER" id="PTHR10584:SF166">
    <property type="entry name" value="RIBOKINASE"/>
    <property type="match status" value="1"/>
</dbReference>
<comment type="subcellular location">
    <subcellularLocation>
        <location evidence="10">Cytoplasm</location>
    </subcellularLocation>
    <subcellularLocation>
        <location evidence="10">Nucleus</location>
    </subcellularLocation>
</comment>
<feature type="domain" description="Carbohydrate kinase PfkB" evidence="11">
    <location>
        <begin position="35"/>
        <end position="342"/>
    </location>
</feature>
<evidence type="ECO:0000256" key="3">
    <source>
        <dbReference type="ARBA" id="ARBA00022723"/>
    </source>
</evidence>
<dbReference type="NCBIfam" id="TIGR02152">
    <property type="entry name" value="D_ribokin_bact"/>
    <property type="match status" value="1"/>
</dbReference>
<name>A0A8S9ZB44_9BILA</name>
<dbReference type="GO" id="GO:0004747">
    <property type="term" value="F:ribokinase activity"/>
    <property type="evidence" value="ECO:0007669"/>
    <property type="project" value="UniProtKB-UniRule"/>
</dbReference>
<comment type="function">
    <text evidence="10">Catalyzes the phosphorylation of ribose at O-5 in a reaction requiring ATP and magnesium. The resulting D-ribose-5-phosphate can then be used either for sythesis of nucleotides, histidine, and tryptophan, or as a component of the pentose phosphate pathway.</text>
</comment>
<keyword evidence="2 10" id="KW-0808">Transferase</keyword>
<dbReference type="GO" id="GO:0046872">
    <property type="term" value="F:metal ion binding"/>
    <property type="evidence" value="ECO:0007669"/>
    <property type="project" value="UniProtKB-KW"/>
</dbReference>
<dbReference type="InterPro" id="IPR002139">
    <property type="entry name" value="Ribo/fructo_kinase"/>
</dbReference>
<feature type="binding site" evidence="10">
    <location>
        <position position="217"/>
    </location>
    <ligand>
        <name>ATP</name>
        <dbReference type="ChEBI" id="CHEBI:30616"/>
    </ligand>
</feature>
<dbReference type="PRINTS" id="PR00990">
    <property type="entry name" value="RIBOKINASE"/>
</dbReference>
<feature type="binding site" evidence="10">
    <location>
        <begin position="43"/>
        <end position="45"/>
    </location>
    <ligand>
        <name>substrate</name>
    </ligand>
</feature>
<dbReference type="InterPro" id="IPR011611">
    <property type="entry name" value="PfkB_dom"/>
</dbReference>
<evidence type="ECO:0000313" key="13">
    <source>
        <dbReference type="Proteomes" id="UP000605970"/>
    </source>
</evidence>
<feature type="binding site" evidence="10">
    <location>
        <position position="172"/>
    </location>
    <ligand>
        <name>substrate</name>
    </ligand>
</feature>
<dbReference type="GO" id="GO:0019303">
    <property type="term" value="P:D-ribose catabolic process"/>
    <property type="evidence" value="ECO:0007669"/>
    <property type="project" value="UniProtKB-UniRule"/>
</dbReference>
<feature type="binding site" evidence="10">
    <location>
        <position position="287"/>
    </location>
    <ligand>
        <name>K(+)</name>
        <dbReference type="ChEBI" id="CHEBI:29103"/>
    </ligand>
</feature>
<feature type="binding site" evidence="10">
    <location>
        <begin position="71"/>
        <end position="75"/>
    </location>
    <ligand>
        <name>substrate</name>
    </ligand>
</feature>
<comment type="caution">
    <text evidence="10">Lacks conserved residue(s) required for the propagation of feature annotation.</text>
</comment>
<dbReference type="InterPro" id="IPR029056">
    <property type="entry name" value="Ribokinase-like"/>
</dbReference>
<dbReference type="Pfam" id="PF00294">
    <property type="entry name" value="PfkB"/>
    <property type="match status" value="1"/>
</dbReference>
<reference evidence="12" key="1">
    <citation type="journal article" date="2020" name="Ecol. Evol.">
        <title>Genome structure and content of the rice root-knot nematode (Meloidogyne graminicola).</title>
        <authorList>
            <person name="Phan N.T."/>
            <person name="Danchin E.G.J."/>
            <person name="Klopp C."/>
            <person name="Perfus-Barbeoch L."/>
            <person name="Kozlowski D.K."/>
            <person name="Koutsovoulos G.D."/>
            <person name="Lopez-Roques C."/>
            <person name="Bouchez O."/>
            <person name="Zahm M."/>
            <person name="Besnard G."/>
            <person name="Bellafiore S."/>
        </authorList>
    </citation>
    <scope>NUCLEOTIDE SEQUENCE</scope>
    <source>
        <strain evidence="12">VN-18</strain>
    </source>
</reference>
<dbReference type="PANTHER" id="PTHR10584">
    <property type="entry name" value="SUGAR KINASE"/>
    <property type="match status" value="1"/>
</dbReference>
<comment type="cofactor">
    <cofactor evidence="10">
        <name>Mg(2+)</name>
        <dbReference type="ChEBI" id="CHEBI:18420"/>
    </cofactor>
    <text evidence="10">Requires a divalent cation, most likely magnesium in vivo, as an electrophilic catalyst to aid phosphoryl group transfer. It is the chelate of the metal and the nucleotide that is the actual substrate.</text>
</comment>
<organism evidence="12 13">
    <name type="scientific">Meloidogyne graminicola</name>
    <dbReference type="NCBI Taxonomy" id="189291"/>
    <lineage>
        <taxon>Eukaryota</taxon>
        <taxon>Metazoa</taxon>
        <taxon>Ecdysozoa</taxon>
        <taxon>Nematoda</taxon>
        <taxon>Chromadorea</taxon>
        <taxon>Rhabditida</taxon>
        <taxon>Tylenchina</taxon>
        <taxon>Tylenchomorpha</taxon>
        <taxon>Tylenchoidea</taxon>
        <taxon>Meloidogynidae</taxon>
        <taxon>Meloidogyninae</taxon>
        <taxon>Meloidogyne</taxon>
    </lineage>
</organism>
<feature type="active site" description="Proton acceptor" evidence="10">
    <location>
        <position position="291"/>
    </location>
</feature>
<keyword evidence="13" id="KW-1185">Reference proteome</keyword>
<gene>
    <name evidence="12" type="ORF">Mgra_00010270</name>
</gene>
<feature type="binding site" evidence="10">
    <location>
        <position position="336"/>
    </location>
    <ligand>
        <name>K(+)</name>
        <dbReference type="ChEBI" id="CHEBI:29103"/>
    </ligand>
</feature>
<comment type="similarity">
    <text evidence="10">Belongs to the carbohydrate kinase PfkB family. Ribokinase subfamily.</text>
</comment>
<feature type="binding site" evidence="10">
    <location>
        <position position="340"/>
    </location>
    <ligand>
        <name>K(+)</name>
        <dbReference type="ChEBI" id="CHEBI:29103"/>
    </ligand>
</feature>
<feature type="binding site" evidence="10">
    <location>
        <position position="291"/>
    </location>
    <ligand>
        <name>substrate</name>
    </ligand>
</feature>
<dbReference type="CDD" id="cd01174">
    <property type="entry name" value="ribokinase"/>
    <property type="match status" value="1"/>
</dbReference>
<keyword evidence="7 10" id="KW-0460">Magnesium</keyword>
<comment type="subunit">
    <text evidence="10">Homodimer.</text>
</comment>
<dbReference type="FunFam" id="3.40.1190.20:FF:000010">
    <property type="entry name" value="Ribokinase"/>
    <property type="match status" value="1"/>
</dbReference>
<feature type="binding site" evidence="10">
    <location>
        <position position="334"/>
    </location>
    <ligand>
        <name>K(+)</name>
        <dbReference type="ChEBI" id="CHEBI:29103"/>
    </ligand>
</feature>
<dbReference type="HAMAP" id="MF_01987">
    <property type="entry name" value="Ribokinase"/>
    <property type="match status" value="1"/>
</dbReference>
<feature type="binding site" evidence="10">
    <location>
        <position position="331"/>
    </location>
    <ligand>
        <name>K(+)</name>
        <dbReference type="ChEBI" id="CHEBI:29103"/>
    </ligand>
</feature>
<evidence type="ECO:0000256" key="4">
    <source>
        <dbReference type="ARBA" id="ARBA00022741"/>
    </source>
</evidence>
<evidence type="ECO:0000256" key="10">
    <source>
        <dbReference type="HAMAP-Rule" id="MF_03215"/>
    </source>
</evidence>
<keyword evidence="3 10" id="KW-0479">Metal-binding</keyword>
<feature type="binding site" evidence="10">
    <location>
        <begin position="253"/>
        <end position="258"/>
    </location>
    <ligand>
        <name>ATP</name>
        <dbReference type="ChEBI" id="CHEBI:30616"/>
    </ligand>
</feature>
<keyword evidence="10" id="KW-0539">Nucleus</keyword>
<evidence type="ECO:0000256" key="8">
    <source>
        <dbReference type="ARBA" id="ARBA00022958"/>
    </source>
</evidence>
<protein>
    <recommendedName>
        <fullName evidence="10">Ribokinase</fullName>
        <shortName evidence="10">RK</shortName>
        <ecNumber evidence="10">2.7.1.15</ecNumber>
    </recommendedName>
</protein>